<keyword evidence="6 9" id="KW-0238">DNA-binding</keyword>
<dbReference type="PIRSF" id="PIRSF006171">
    <property type="entry name" value="RR_citrat_malat"/>
    <property type="match status" value="1"/>
</dbReference>
<evidence type="ECO:0000256" key="5">
    <source>
        <dbReference type="ARBA" id="ARBA00023015"/>
    </source>
</evidence>
<evidence type="ECO:0000313" key="14">
    <source>
        <dbReference type="Proteomes" id="UP000649289"/>
    </source>
</evidence>
<evidence type="ECO:0000256" key="8">
    <source>
        <dbReference type="ARBA" id="ARBA00023163"/>
    </source>
</evidence>
<reference evidence="13 14" key="1">
    <citation type="submission" date="2020-09" db="EMBL/GenBank/DDBJ databases">
        <title>novel species in genus Nocardioides.</title>
        <authorList>
            <person name="Zhang G."/>
        </authorList>
    </citation>
    <scope>NUCLEOTIDE SEQUENCE [LARGE SCALE GENOMIC DNA]</scope>
    <source>
        <strain evidence="13 14">19197</strain>
    </source>
</reference>
<keyword evidence="5 9" id="KW-0805">Transcription regulation</keyword>
<dbReference type="InterPro" id="IPR048714">
    <property type="entry name" value="DpiA-like_HTH"/>
</dbReference>
<feature type="region of interest" description="Disordered" evidence="11">
    <location>
        <begin position="1"/>
        <end position="33"/>
    </location>
</feature>
<proteinExistence type="predicted"/>
<organism evidence="13 14">
    <name type="scientific">Nocardioides hwasunensis</name>
    <dbReference type="NCBI Taxonomy" id="397258"/>
    <lineage>
        <taxon>Bacteria</taxon>
        <taxon>Bacillati</taxon>
        <taxon>Actinomycetota</taxon>
        <taxon>Actinomycetes</taxon>
        <taxon>Propionibacteriales</taxon>
        <taxon>Nocardioidaceae</taxon>
        <taxon>Nocardioides</taxon>
    </lineage>
</organism>
<sequence length="259" mass="27472">MRASGRQRRGPVRGRQRRRVRRTAAGGVGGRGGGRTVSDVNVLVVDDDFMVARIHTQFVERTPGFVVVGVASTGQAALDDVARLRPDLVLLDVHLPDMTGIDVLRRLRAGGDDVGVLVVTAAREADTVRAAASGGAVHYLVKPFDYDDLRVRLESFRAAHLALSGTGAPGQQDIDAVFGARATAPAAALPKGLSLETADLVEAALRESGELSAAECADAVGISRVSARRYLEHFVARGTATVRLQYGGAGRPERRYRVG</sequence>
<keyword evidence="2 9" id="KW-0963">Cytoplasm</keyword>
<dbReference type="InterPro" id="IPR024187">
    <property type="entry name" value="Sig_transdc_resp-reg_cit/mal"/>
</dbReference>
<dbReference type="PROSITE" id="PS50110">
    <property type="entry name" value="RESPONSE_REGULATORY"/>
    <property type="match status" value="1"/>
</dbReference>
<keyword evidence="3 10" id="KW-0597">Phosphoprotein</keyword>
<evidence type="ECO:0000313" key="13">
    <source>
        <dbReference type="EMBL" id="MBD3913230.1"/>
    </source>
</evidence>
<gene>
    <name evidence="13" type="ORF">IEZ25_01285</name>
</gene>
<dbReference type="PANTHER" id="PTHR45526:SF1">
    <property type="entry name" value="TRANSCRIPTIONAL REGULATORY PROTEIN DCUR-RELATED"/>
    <property type="match status" value="1"/>
</dbReference>
<dbReference type="Pfam" id="PF20714">
    <property type="entry name" value="HTH_64"/>
    <property type="match status" value="1"/>
</dbReference>
<evidence type="ECO:0000256" key="2">
    <source>
        <dbReference type="ARBA" id="ARBA00022490"/>
    </source>
</evidence>
<dbReference type="Pfam" id="PF00072">
    <property type="entry name" value="Response_reg"/>
    <property type="match status" value="1"/>
</dbReference>
<feature type="modified residue" description="4-aspartylphosphate" evidence="10">
    <location>
        <position position="92"/>
    </location>
</feature>
<dbReference type="EMBL" id="JACXYY010000001">
    <property type="protein sequence ID" value="MBD3913230.1"/>
    <property type="molecule type" value="Genomic_DNA"/>
</dbReference>
<dbReference type="SMART" id="SM00448">
    <property type="entry name" value="REC"/>
    <property type="match status" value="1"/>
</dbReference>
<keyword evidence="7 9" id="KW-0010">Activator</keyword>
<dbReference type="SUPFAM" id="SSF52172">
    <property type="entry name" value="CheY-like"/>
    <property type="match status" value="1"/>
</dbReference>
<keyword evidence="4 9" id="KW-0902">Two-component regulatory system</keyword>
<dbReference type="InterPro" id="IPR051271">
    <property type="entry name" value="2C-system_Tx_regulators"/>
</dbReference>
<accession>A0ABR8MEZ5</accession>
<dbReference type="Gene3D" id="3.40.50.2300">
    <property type="match status" value="1"/>
</dbReference>
<comment type="caution">
    <text evidence="13">The sequence shown here is derived from an EMBL/GenBank/DDBJ whole genome shotgun (WGS) entry which is preliminary data.</text>
</comment>
<feature type="domain" description="Response regulatory" evidence="12">
    <location>
        <begin position="41"/>
        <end position="157"/>
    </location>
</feature>
<evidence type="ECO:0000256" key="6">
    <source>
        <dbReference type="ARBA" id="ARBA00023125"/>
    </source>
</evidence>
<keyword evidence="8 9" id="KW-0804">Transcription</keyword>
<dbReference type="PANTHER" id="PTHR45526">
    <property type="entry name" value="TRANSCRIPTIONAL REGULATORY PROTEIN DPIA"/>
    <property type="match status" value="1"/>
</dbReference>
<evidence type="ECO:0000256" key="3">
    <source>
        <dbReference type="ARBA" id="ARBA00022553"/>
    </source>
</evidence>
<protein>
    <recommendedName>
        <fullName evidence="9">Transcriptional regulatory protein</fullName>
    </recommendedName>
</protein>
<dbReference type="InterPro" id="IPR001789">
    <property type="entry name" value="Sig_transdc_resp-reg_receiver"/>
</dbReference>
<evidence type="ECO:0000256" key="4">
    <source>
        <dbReference type="ARBA" id="ARBA00023012"/>
    </source>
</evidence>
<comment type="subcellular location">
    <subcellularLocation>
        <location evidence="1 9">Cytoplasm</location>
    </subcellularLocation>
</comment>
<evidence type="ECO:0000259" key="12">
    <source>
        <dbReference type="PROSITE" id="PS50110"/>
    </source>
</evidence>
<evidence type="ECO:0000256" key="10">
    <source>
        <dbReference type="PROSITE-ProRule" id="PRU00169"/>
    </source>
</evidence>
<evidence type="ECO:0000256" key="9">
    <source>
        <dbReference type="PIRNR" id="PIRNR006171"/>
    </source>
</evidence>
<evidence type="ECO:0000256" key="1">
    <source>
        <dbReference type="ARBA" id="ARBA00004496"/>
    </source>
</evidence>
<keyword evidence="14" id="KW-1185">Reference proteome</keyword>
<dbReference type="Proteomes" id="UP000649289">
    <property type="component" value="Unassembled WGS sequence"/>
</dbReference>
<feature type="compositionally biased region" description="Basic residues" evidence="11">
    <location>
        <begin position="1"/>
        <end position="22"/>
    </location>
</feature>
<dbReference type="InterPro" id="IPR011006">
    <property type="entry name" value="CheY-like_superfamily"/>
</dbReference>
<evidence type="ECO:0000256" key="11">
    <source>
        <dbReference type="SAM" id="MobiDB-lite"/>
    </source>
</evidence>
<evidence type="ECO:0000256" key="7">
    <source>
        <dbReference type="ARBA" id="ARBA00023159"/>
    </source>
</evidence>
<name>A0ABR8MEZ5_9ACTN</name>